<dbReference type="EMBL" id="FQYR01000002">
    <property type="protein sequence ID" value="SHI45522.1"/>
    <property type="molecule type" value="Genomic_DNA"/>
</dbReference>
<dbReference type="PANTHER" id="PTHR33990">
    <property type="entry name" value="PROTEIN YJDN-RELATED"/>
    <property type="match status" value="1"/>
</dbReference>
<dbReference type="OrthoDB" id="9806473at2"/>
<dbReference type="RefSeq" id="WP_143157608.1">
    <property type="nucleotide sequence ID" value="NZ_FQYR01000002.1"/>
</dbReference>
<dbReference type="Pfam" id="PF06983">
    <property type="entry name" value="3-dmu-9_3-mt"/>
    <property type="match status" value="1"/>
</dbReference>
<dbReference type="InParanoid" id="A0A1M6B9Y3"/>
<dbReference type="Gene3D" id="3.10.180.10">
    <property type="entry name" value="2,3-Dihydroxybiphenyl 1,2-Dioxygenase, domain 1"/>
    <property type="match status" value="1"/>
</dbReference>
<dbReference type="AlphaFoldDB" id="A0A1M6B9Y3"/>
<dbReference type="CDD" id="cd06588">
    <property type="entry name" value="PhnB_like"/>
    <property type="match status" value="1"/>
</dbReference>
<organism evidence="2 3">
    <name type="scientific">Rubritalea squalenifaciens DSM 18772</name>
    <dbReference type="NCBI Taxonomy" id="1123071"/>
    <lineage>
        <taxon>Bacteria</taxon>
        <taxon>Pseudomonadati</taxon>
        <taxon>Verrucomicrobiota</taxon>
        <taxon>Verrucomicrobiia</taxon>
        <taxon>Verrucomicrobiales</taxon>
        <taxon>Rubritaleaceae</taxon>
        <taxon>Rubritalea</taxon>
    </lineage>
</organism>
<dbReference type="PANTHER" id="PTHR33990:SF1">
    <property type="entry name" value="PROTEIN YJDN"/>
    <property type="match status" value="1"/>
</dbReference>
<dbReference type="FunCoup" id="A0A1M6B9Y3">
    <property type="interactions" value="44"/>
</dbReference>
<accession>A0A1M6B9Y3</accession>
<keyword evidence="3" id="KW-1185">Reference proteome</keyword>
<sequence length="140" mass="15807">MKPKIQPYLFFGGLCEKALVYYTRAIGAEVKALMRYKDNPEPDEEKFKIPKGYEDKVMHACMRVGNAYIMASDGCGEEAEHKGYSIYLGCENAAEAEERFNALADKGKVNMPLEKTFWSPKFGMVTDPFGIQWMVGVDVD</sequence>
<reference evidence="2 3" key="1">
    <citation type="submission" date="2016-11" db="EMBL/GenBank/DDBJ databases">
        <authorList>
            <person name="Jaros S."/>
            <person name="Januszkiewicz K."/>
            <person name="Wedrychowicz H."/>
        </authorList>
    </citation>
    <scope>NUCLEOTIDE SEQUENCE [LARGE SCALE GENOMIC DNA]</scope>
    <source>
        <strain evidence="2 3">DSM 18772</strain>
    </source>
</reference>
<dbReference type="SUPFAM" id="SSF54593">
    <property type="entry name" value="Glyoxalase/Bleomycin resistance protein/Dihydroxybiphenyl dioxygenase"/>
    <property type="match status" value="1"/>
</dbReference>
<protein>
    <submittedName>
        <fullName evidence="2">PhnB protein</fullName>
    </submittedName>
</protein>
<dbReference type="STRING" id="1123071.SAMN02745181_0156"/>
<evidence type="ECO:0000313" key="3">
    <source>
        <dbReference type="Proteomes" id="UP000184510"/>
    </source>
</evidence>
<gene>
    <name evidence="2" type="ORF">SAMN02745181_0156</name>
</gene>
<evidence type="ECO:0000313" key="2">
    <source>
        <dbReference type="EMBL" id="SHI45522.1"/>
    </source>
</evidence>
<dbReference type="Proteomes" id="UP000184510">
    <property type="component" value="Unassembled WGS sequence"/>
</dbReference>
<proteinExistence type="predicted"/>
<feature type="domain" description="PhnB-like" evidence="1">
    <location>
        <begin position="4"/>
        <end position="135"/>
    </location>
</feature>
<dbReference type="InterPro" id="IPR029068">
    <property type="entry name" value="Glyas_Bleomycin-R_OHBP_Dase"/>
</dbReference>
<dbReference type="InterPro" id="IPR028973">
    <property type="entry name" value="PhnB-like"/>
</dbReference>
<evidence type="ECO:0000259" key="1">
    <source>
        <dbReference type="Pfam" id="PF06983"/>
    </source>
</evidence>
<name>A0A1M6B9Y3_9BACT</name>